<evidence type="ECO:0000256" key="13">
    <source>
        <dbReference type="ARBA" id="ARBA00023224"/>
    </source>
</evidence>
<dbReference type="Gene3D" id="3.30.160.60">
    <property type="entry name" value="Classic Zinc Finger"/>
    <property type="match status" value="10"/>
</dbReference>
<keyword evidence="11 14" id="KW-0342">GTP-binding</keyword>
<feature type="binding site" evidence="15">
    <location>
        <position position="1695"/>
    </location>
    <ligand>
        <name>Mg(2+)</name>
        <dbReference type="ChEBI" id="CHEBI:18420"/>
    </ligand>
</feature>
<feature type="binding site" evidence="14">
    <location>
        <begin position="1722"/>
        <end position="1726"/>
    </location>
    <ligand>
        <name>GTP</name>
        <dbReference type="ChEBI" id="CHEBI:37565"/>
    </ligand>
</feature>
<feature type="domain" description="C2H2-type" evidence="18">
    <location>
        <begin position="1270"/>
        <end position="1297"/>
    </location>
</feature>
<evidence type="ECO:0000256" key="14">
    <source>
        <dbReference type="PIRSR" id="PIRSR601019-1"/>
    </source>
</evidence>
<feature type="domain" description="C2H2-type" evidence="18">
    <location>
        <begin position="1121"/>
        <end position="1149"/>
    </location>
</feature>
<dbReference type="Pfam" id="PF00096">
    <property type="entry name" value="zf-C2H2"/>
    <property type="match status" value="1"/>
</dbReference>
<feature type="domain" description="C2H2-type" evidence="18">
    <location>
        <begin position="1005"/>
        <end position="1032"/>
    </location>
</feature>
<feature type="region of interest" description="Disordered" evidence="17">
    <location>
        <begin position="1410"/>
        <end position="1437"/>
    </location>
</feature>
<dbReference type="SUPFAM" id="SSF47895">
    <property type="entry name" value="Transducin (alpha subunit), insertion domain"/>
    <property type="match status" value="1"/>
</dbReference>
<dbReference type="PANTHER" id="PTHR24379:SF121">
    <property type="entry name" value="C2H2-TYPE DOMAIN-CONTAINING PROTEIN"/>
    <property type="match status" value="1"/>
</dbReference>
<sequence length="1739" mass="200946">MTELEPLVLCMENISGEEVALKIEPQDSFQDFLENAKLLLGYEMDINSITENQPVSLDSNIYNFLLEAEQNFKDSTLNQQNLDEIMDDNETDDLVYILDDGTQIRASQIQFDNDDPLVDLTAEKIPFVKYKDESDDDNKTDIENTDITIKNINILGSPVERWSSKDSPKCSFANSLPFNVVCNNTSNFEAQFSKYLESNSKTYTNLNNANKNKSPRSLIRENYKKYDDINSRNDGFLTREDILNMFKDTPVTPLPYDDNTQFDKRRHVRKTDPSRLVYKNWNAKPIIDIELGLEKQNCFICCKIVKNNEKLYLFDKEDQMLHRCEQRKYNTQLKIICEKCLTENFKPSRIKSPNQSLDDDEYLVIKNNQQFIFQKTSDINLKSSYFINNINMNNNNTDKIDKINKLTKNKESVEFVKVEIGPDGEIVTKPIDNDVKSDDVIIVKEKKDSSSDVDIIEPEVMEVEAEIDVDNLEDVDEDVKEFLGKYQCDIKNKEFKCRFCQREFKNLDEAIDHCAEHKHELDDGVVFPCPLCDYGYANSKWLKGHLKAAHDNLKEDHEVKDENITIKEEDSTVKEGDDTVKEEKNDKEQNNTPESSPVAKRTRSSIKKIDVDNINNGIDEQQPTENGNIAIQEQPKVKTEVEQECQDSSDGDSIWIVQTGDDDEQLNNLLRLTDVKSDVNDLKRHKCFSCSQIFPTADSLRTHKCRKRVGKRRFNLLKEKSVVLVSREEDFMKRPRKRKTRELSDPQIVTCHNCNESFTSKVRLKFHMQFHEPTNLLTSEGQYVCAECENATFVSETKLFDHVHFQHSKQKRWQCPLKDCGKTFFLRYNRATLTKHSRTHTDTRRYVCVTCGKRFLDKQTLDEHGVTHLQIKPFQCHICLKQLTRRSRLRMHLRAHEEELSPALVLVCAICSRAFRDHVDAQEHAAKSTECIDEFTSDLKEEPEPTEQLSPTSGIVRHTLPVAESHRNETCIPKEVNNDKSEKLLSPLNDAARNIIRVVDIEKAFRCEYCEDVYYLEEALNSHRTLHKGVKNPFTCHICKVNFATYSRCTTHKTTHGFYKRSTIEGRTEGRTGPASAGILGYGGFPVVKHFLCEDCGRSYLHWTYFQVHRRMKHANENYIFKCNQCELTFPNSWSASYHRKKIHSKNGQDENGGFTKIIRENNRIPCRDCDEVLPDKIALYKHRQKEHCDESLMDKGDWTDNEDSETTVCNKCGHDLHSVAALRQHIKEVHGGSPVARAHSHACPVCARSFRSASVRNEHVRVHTGERPFPCDVCGVAFRRSTAMRNHRLIHTGTRPWGCSRCPKRFRVKSDLKTHMRLKHPAHLAVIEIEGLHCTTEEVLQHLNNNNISRDKVIEITMISFPKNTTNIVPNTMRALSMLSDIPRTQIACDWDTRASSLDQTDVLQPLRRGRGIDKNPRKPTILQRSDEAGQGRQDTYNMPLPNFDGVNTSSLNVQLLLQDDTSELVGGNQMVEPLKLDDGILLFTLLYQVSQESLPAVVTGLCDCLYQIKKYNMRLLPCMKGYNEEEYNSKQIDREIKQWIRSYNEAIKLLLLGTGESGKTTILKQMRILHVKGFTASERSQKVLHIRRNTHDAIYEIVRNMSTLSIALQYPRNVRSQQYVLKIGADGPSEYTEDYFDHVRALWKDAGIRDCFKRSNEYQLIDSAEYFLDRLDLIAKTDYMPSDADILRCRQKTTGIQKIEFKVKVPKSMHGGFQEFWMFDVGGQRGERKKWIQVRNT</sequence>
<keyword evidence="10" id="KW-0805">Transcription regulation</keyword>
<dbReference type="GO" id="GO:0003924">
    <property type="term" value="F:GTPase activity"/>
    <property type="evidence" value="ECO:0007669"/>
    <property type="project" value="InterPro"/>
</dbReference>
<evidence type="ECO:0000256" key="2">
    <source>
        <dbReference type="ARBA" id="ARBA00005804"/>
    </source>
</evidence>
<keyword evidence="8" id="KW-0862">Zinc</keyword>
<feature type="binding site" evidence="15">
    <location>
        <position position="1562"/>
    </location>
    <ligand>
        <name>Mg(2+)</name>
        <dbReference type="ChEBI" id="CHEBI:18420"/>
    </ligand>
</feature>
<dbReference type="SMART" id="SM00355">
    <property type="entry name" value="ZnF_C2H2"/>
    <property type="match status" value="18"/>
</dbReference>
<feature type="domain" description="C2H2-type" evidence="18">
    <location>
        <begin position="1242"/>
        <end position="1269"/>
    </location>
</feature>
<reference evidence="19" key="1">
    <citation type="submission" date="2022-03" db="EMBL/GenBank/DDBJ databases">
        <authorList>
            <person name="Lindestad O."/>
        </authorList>
    </citation>
    <scope>NUCLEOTIDE SEQUENCE</scope>
</reference>
<dbReference type="GO" id="GO:0006355">
    <property type="term" value="P:regulation of DNA-templated transcription"/>
    <property type="evidence" value="ECO:0007669"/>
    <property type="project" value="UniProtKB-ARBA"/>
</dbReference>
<keyword evidence="12" id="KW-0804">Transcription</keyword>
<evidence type="ECO:0000256" key="10">
    <source>
        <dbReference type="ARBA" id="ARBA00023015"/>
    </source>
</evidence>
<keyword evidence="9 15" id="KW-0460">Magnesium</keyword>
<dbReference type="Pfam" id="PF22995">
    <property type="entry name" value="C2CH-3rd_BIRD-IDD"/>
    <property type="match status" value="1"/>
</dbReference>
<evidence type="ECO:0000313" key="20">
    <source>
        <dbReference type="Proteomes" id="UP000838756"/>
    </source>
</evidence>
<keyword evidence="13" id="KW-0807">Transducer</keyword>
<dbReference type="GO" id="GO:0031683">
    <property type="term" value="F:G-protein beta/gamma-subunit complex binding"/>
    <property type="evidence" value="ECO:0007669"/>
    <property type="project" value="InterPro"/>
</dbReference>
<dbReference type="InterPro" id="IPR055187">
    <property type="entry name" value="C2CH-3rd_BIRD-IDD"/>
</dbReference>
<keyword evidence="6 14" id="KW-0547">Nucleotide-binding</keyword>
<feature type="domain" description="C2H2-type" evidence="18">
    <location>
        <begin position="874"/>
        <end position="901"/>
    </location>
</feature>
<keyword evidence="5" id="KW-0677">Repeat</keyword>
<comment type="caution">
    <text evidence="19">The sequence shown here is derived from an EMBL/GenBank/DDBJ whole genome shotgun (WGS) entry which is preliminary data.</text>
</comment>
<name>A0A8S4SA64_9NEOP</name>
<dbReference type="PANTHER" id="PTHR24379">
    <property type="entry name" value="KRAB AND ZINC FINGER DOMAIN-CONTAINING"/>
    <property type="match status" value="1"/>
</dbReference>
<dbReference type="EMBL" id="CAKXAJ010026246">
    <property type="protein sequence ID" value="CAH2264236.1"/>
    <property type="molecule type" value="Genomic_DNA"/>
</dbReference>
<protein>
    <submittedName>
        <fullName evidence="19">Jg22480 protein</fullName>
    </submittedName>
</protein>
<dbReference type="Pfam" id="PF00503">
    <property type="entry name" value="G-alpha"/>
    <property type="match status" value="1"/>
</dbReference>
<evidence type="ECO:0000256" key="17">
    <source>
        <dbReference type="SAM" id="MobiDB-lite"/>
    </source>
</evidence>
<comment type="subunit">
    <text evidence="3">G proteins are composed of 3 units; alpha, beta and gamma. The alpha chain contains the guanine nucleotide binding site.</text>
</comment>
<dbReference type="OrthoDB" id="654211at2759"/>
<evidence type="ECO:0000256" key="3">
    <source>
        <dbReference type="ARBA" id="ARBA00011356"/>
    </source>
</evidence>
<comment type="similarity">
    <text evidence="2">Belongs to the G-alpha family.</text>
</comment>
<dbReference type="SMART" id="SM00275">
    <property type="entry name" value="G_alpha"/>
    <property type="match status" value="1"/>
</dbReference>
<evidence type="ECO:0000256" key="11">
    <source>
        <dbReference type="ARBA" id="ARBA00023134"/>
    </source>
</evidence>
<feature type="binding site" evidence="14">
    <location>
        <begin position="1558"/>
        <end position="1563"/>
    </location>
    <ligand>
        <name>GTP</name>
        <dbReference type="ChEBI" id="CHEBI:37565"/>
    </ligand>
</feature>
<dbReference type="InterPro" id="IPR011025">
    <property type="entry name" value="GproteinA_insert"/>
</dbReference>
<dbReference type="Proteomes" id="UP000838756">
    <property type="component" value="Unassembled WGS sequence"/>
</dbReference>
<evidence type="ECO:0000313" key="19">
    <source>
        <dbReference type="EMBL" id="CAH2264236.1"/>
    </source>
</evidence>
<dbReference type="CDD" id="cd00066">
    <property type="entry name" value="G-alpha"/>
    <property type="match status" value="1"/>
</dbReference>
<dbReference type="GO" id="GO:0007186">
    <property type="term" value="P:G protein-coupled receptor signaling pathway"/>
    <property type="evidence" value="ECO:0007669"/>
    <property type="project" value="InterPro"/>
</dbReference>
<dbReference type="Gene3D" id="1.10.400.10">
    <property type="entry name" value="GI Alpha 1, domain 2-like"/>
    <property type="match status" value="1"/>
</dbReference>
<organism evidence="19 20">
    <name type="scientific">Pararge aegeria aegeria</name>
    <dbReference type="NCBI Taxonomy" id="348720"/>
    <lineage>
        <taxon>Eukaryota</taxon>
        <taxon>Metazoa</taxon>
        <taxon>Ecdysozoa</taxon>
        <taxon>Arthropoda</taxon>
        <taxon>Hexapoda</taxon>
        <taxon>Insecta</taxon>
        <taxon>Pterygota</taxon>
        <taxon>Neoptera</taxon>
        <taxon>Endopterygota</taxon>
        <taxon>Lepidoptera</taxon>
        <taxon>Glossata</taxon>
        <taxon>Ditrysia</taxon>
        <taxon>Papilionoidea</taxon>
        <taxon>Nymphalidae</taxon>
        <taxon>Satyrinae</taxon>
        <taxon>Satyrini</taxon>
        <taxon>Parargina</taxon>
        <taxon>Pararge</taxon>
    </lineage>
</organism>
<evidence type="ECO:0000256" key="7">
    <source>
        <dbReference type="ARBA" id="ARBA00022771"/>
    </source>
</evidence>
<evidence type="ECO:0000256" key="1">
    <source>
        <dbReference type="ARBA" id="ARBA00003069"/>
    </source>
</evidence>
<keyword evidence="7 16" id="KW-0863">Zinc-finger</keyword>
<evidence type="ECO:0000256" key="16">
    <source>
        <dbReference type="PROSITE-ProRule" id="PRU00042"/>
    </source>
</evidence>
<dbReference type="GO" id="GO:0008270">
    <property type="term" value="F:zinc ion binding"/>
    <property type="evidence" value="ECO:0007669"/>
    <property type="project" value="UniProtKB-KW"/>
</dbReference>
<evidence type="ECO:0000256" key="6">
    <source>
        <dbReference type="ARBA" id="ARBA00022741"/>
    </source>
</evidence>
<keyword evidence="20" id="KW-1185">Reference proteome</keyword>
<feature type="binding site" evidence="14">
    <location>
        <begin position="1664"/>
        <end position="1665"/>
    </location>
    <ligand>
        <name>GTP</name>
        <dbReference type="ChEBI" id="CHEBI:37565"/>
    </ligand>
</feature>
<evidence type="ECO:0000256" key="5">
    <source>
        <dbReference type="ARBA" id="ARBA00022737"/>
    </source>
</evidence>
<evidence type="ECO:0000256" key="4">
    <source>
        <dbReference type="ARBA" id="ARBA00022723"/>
    </source>
</evidence>
<dbReference type="PRINTS" id="PR00318">
    <property type="entry name" value="GPROTEINA"/>
</dbReference>
<feature type="domain" description="C2H2-type" evidence="18">
    <location>
        <begin position="527"/>
        <end position="555"/>
    </location>
</feature>
<accession>A0A8S4SA64</accession>
<dbReference type="SUPFAM" id="SSF57667">
    <property type="entry name" value="beta-beta-alpha zinc fingers"/>
    <property type="match status" value="6"/>
</dbReference>
<feature type="domain" description="C2H2-type" evidence="18">
    <location>
        <begin position="749"/>
        <end position="771"/>
    </location>
</feature>
<dbReference type="GO" id="GO:0005525">
    <property type="term" value="F:GTP binding"/>
    <property type="evidence" value="ECO:0007669"/>
    <property type="project" value="UniProtKB-KW"/>
</dbReference>
<dbReference type="InterPro" id="IPR013087">
    <property type="entry name" value="Znf_C2H2_type"/>
</dbReference>
<dbReference type="PROSITE" id="PS50157">
    <property type="entry name" value="ZINC_FINGER_C2H2_2"/>
    <property type="match status" value="11"/>
</dbReference>
<feature type="binding site" evidence="14">
    <location>
        <begin position="1689"/>
        <end position="1695"/>
    </location>
    <ligand>
        <name>GTP</name>
        <dbReference type="ChEBI" id="CHEBI:37565"/>
    </ligand>
</feature>
<feature type="domain" description="C2H2-type" evidence="18">
    <location>
        <begin position="1298"/>
        <end position="1321"/>
    </location>
</feature>
<evidence type="ECO:0000256" key="9">
    <source>
        <dbReference type="ARBA" id="ARBA00022842"/>
    </source>
</evidence>
<feature type="domain" description="C2H2-type" evidence="18">
    <location>
        <begin position="1091"/>
        <end position="1119"/>
    </location>
</feature>
<feature type="region of interest" description="Disordered" evidence="17">
    <location>
        <begin position="560"/>
        <end position="606"/>
    </location>
</feature>
<feature type="domain" description="C2H2-type" evidence="18">
    <location>
        <begin position="846"/>
        <end position="873"/>
    </location>
</feature>
<dbReference type="FunFam" id="1.10.400.10:FF:000010">
    <property type="entry name" value="Guanine nucleotide-binding protein alpha-13 subunit"/>
    <property type="match status" value="1"/>
</dbReference>
<proteinExistence type="inferred from homology"/>
<evidence type="ECO:0000256" key="15">
    <source>
        <dbReference type="PIRSR" id="PIRSR601019-2"/>
    </source>
</evidence>
<dbReference type="PROSITE" id="PS51882">
    <property type="entry name" value="G_ALPHA"/>
    <property type="match status" value="1"/>
</dbReference>
<dbReference type="FunFam" id="3.30.160.60:FF:002343">
    <property type="entry name" value="Zinc finger protein 33A"/>
    <property type="match status" value="1"/>
</dbReference>
<dbReference type="InterPro" id="IPR001019">
    <property type="entry name" value="Gprotein_alpha_su"/>
</dbReference>
<evidence type="ECO:0000259" key="18">
    <source>
        <dbReference type="PROSITE" id="PS50157"/>
    </source>
</evidence>
<dbReference type="InterPro" id="IPR036236">
    <property type="entry name" value="Znf_C2H2_sf"/>
</dbReference>
<dbReference type="Gene3D" id="3.40.50.300">
    <property type="entry name" value="P-loop containing nucleotide triphosphate hydrolases"/>
    <property type="match status" value="1"/>
</dbReference>
<dbReference type="FunFam" id="3.30.160.60:FF:000624">
    <property type="entry name" value="zinc finger protein 697"/>
    <property type="match status" value="1"/>
</dbReference>
<feature type="domain" description="C2H2-type" evidence="18">
    <location>
        <begin position="1208"/>
        <end position="1236"/>
    </location>
</feature>
<feature type="compositionally biased region" description="Basic and acidic residues" evidence="17">
    <location>
        <begin position="560"/>
        <end position="589"/>
    </location>
</feature>
<gene>
    <name evidence="19" type="primary">jg22480</name>
    <name evidence="19" type="ORF">PAEG_LOCUS24556</name>
</gene>
<dbReference type="InterPro" id="IPR027417">
    <property type="entry name" value="P-loop_NTPase"/>
</dbReference>
<evidence type="ECO:0000256" key="12">
    <source>
        <dbReference type="ARBA" id="ARBA00023163"/>
    </source>
</evidence>
<comment type="function">
    <text evidence="1">Guanine nucleotide-binding proteins (G proteins) are involved as modulators or transducers in various transmembrane signaling systems.</text>
</comment>
<dbReference type="SUPFAM" id="SSF52540">
    <property type="entry name" value="P-loop containing nucleoside triphosphate hydrolases"/>
    <property type="match status" value="1"/>
</dbReference>
<keyword evidence="4 15" id="KW-0479">Metal-binding</keyword>
<dbReference type="PROSITE" id="PS00028">
    <property type="entry name" value="ZINC_FINGER_C2H2_1"/>
    <property type="match status" value="14"/>
</dbReference>
<evidence type="ECO:0000256" key="8">
    <source>
        <dbReference type="ARBA" id="ARBA00022833"/>
    </source>
</evidence>